<dbReference type="PANTHER" id="PTHR46206">
    <property type="entry name" value="CYTOCHROME P450"/>
    <property type="match status" value="1"/>
</dbReference>
<evidence type="ECO:0000256" key="1">
    <source>
        <dbReference type="ARBA" id="ARBA00001971"/>
    </source>
</evidence>
<keyword evidence="3 8" id="KW-0349">Heme</keyword>
<dbReference type="GeneID" id="34454753"/>
<reference evidence="11 12" key="1">
    <citation type="journal article" date="2016" name="Genome Biol. Evol.">
        <title>Draft genome sequence of an aflatoxigenic Aspergillus species, A. bombycis.</title>
        <authorList>
            <person name="Moore G.G."/>
            <person name="Mack B.M."/>
            <person name="Beltz S.B."/>
            <person name="Gilbert M.K."/>
        </authorList>
    </citation>
    <scope>NUCLEOTIDE SEQUENCE [LARGE SCALE GENOMIC DNA]</scope>
    <source>
        <strain evidence="12">NRRL 26010</strain>
    </source>
</reference>
<accession>A0A1F7ZKE9</accession>
<dbReference type="AlphaFoldDB" id="A0A1F7ZKE9"/>
<dbReference type="GO" id="GO:0004497">
    <property type="term" value="F:monooxygenase activity"/>
    <property type="evidence" value="ECO:0007669"/>
    <property type="project" value="UniProtKB-KW"/>
</dbReference>
<dbReference type="STRING" id="109264.A0A1F7ZKE9"/>
<sequence length="357" mass="40162">MPLNNAAGTTYTFVQDQRNAPRSPPVSLRCSPQPVQTGDKVIHPVRRPRELLGNMATSTRPIDYDLFHHYFTVTVSSITPVEERRQLIWTDLVRNCAQSCGHIKYALLALSALHRASQSTPTYWTSDLVQLMHSSLHTSETDTASSGMSAVLQSLVDLNERHTTDPGERQTYAYNIWVLQANSRLVATGARQTTTGTSDLGALLRLCHELRPARRDLNFDEDVTIHKGQRVCVDSYNMMNPDIYDQPKKYDAYRFLRMRDKPGFENKGHLVATTPDHLSFGHGQHACPGHFFAANEMKVALCHLLLKYDWKLASGCSVDPTVVGVSRSVNPTTRLLFRRREEDIPLASLGFDDDVLQ</sequence>
<keyword evidence="6 8" id="KW-0408">Iron</keyword>
<keyword evidence="5 9" id="KW-0560">Oxidoreductase</keyword>
<keyword evidence="7 9" id="KW-0503">Monooxygenase</keyword>
<dbReference type="GO" id="GO:0020037">
    <property type="term" value="F:heme binding"/>
    <property type="evidence" value="ECO:0007669"/>
    <property type="project" value="InterPro"/>
</dbReference>
<evidence type="ECO:0000256" key="9">
    <source>
        <dbReference type="RuleBase" id="RU000461"/>
    </source>
</evidence>
<evidence type="ECO:0000313" key="12">
    <source>
        <dbReference type="Proteomes" id="UP000179179"/>
    </source>
</evidence>
<dbReference type="InterPro" id="IPR036396">
    <property type="entry name" value="Cyt_P450_sf"/>
</dbReference>
<dbReference type="InterPro" id="IPR021858">
    <property type="entry name" value="Fun_TF"/>
</dbReference>
<evidence type="ECO:0000313" key="11">
    <source>
        <dbReference type="EMBL" id="OGM39927.1"/>
    </source>
</evidence>
<evidence type="ECO:0000256" key="10">
    <source>
        <dbReference type="SAM" id="MobiDB-lite"/>
    </source>
</evidence>
<dbReference type="OrthoDB" id="4508624at2759"/>
<name>A0A1F7ZKE9_9EURO</name>
<dbReference type="Pfam" id="PF11951">
    <property type="entry name" value="Fungal_trans_2"/>
    <property type="match status" value="1"/>
</dbReference>
<evidence type="ECO:0000256" key="2">
    <source>
        <dbReference type="ARBA" id="ARBA00010617"/>
    </source>
</evidence>
<evidence type="ECO:0000256" key="7">
    <source>
        <dbReference type="ARBA" id="ARBA00023033"/>
    </source>
</evidence>
<evidence type="ECO:0000256" key="3">
    <source>
        <dbReference type="ARBA" id="ARBA00022617"/>
    </source>
</evidence>
<comment type="similarity">
    <text evidence="2 9">Belongs to the cytochrome P450 family.</text>
</comment>
<evidence type="ECO:0000256" key="4">
    <source>
        <dbReference type="ARBA" id="ARBA00022723"/>
    </source>
</evidence>
<dbReference type="GO" id="GO:0005506">
    <property type="term" value="F:iron ion binding"/>
    <property type="evidence" value="ECO:0007669"/>
    <property type="project" value="InterPro"/>
</dbReference>
<protein>
    <recommendedName>
        <fullName evidence="13">Cytochrome P450</fullName>
    </recommendedName>
</protein>
<proteinExistence type="inferred from homology"/>
<dbReference type="SUPFAM" id="SSF48264">
    <property type="entry name" value="Cytochrome P450"/>
    <property type="match status" value="1"/>
</dbReference>
<comment type="cofactor">
    <cofactor evidence="1 8">
        <name>heme</name>
        <dbReference type="ChEBI" id="CHEBI:30413"/>
    </cofactor>
</comment>
<dbReference type="InterPro" id="IPR002403">
    <property type="entry name" value="Cyt_P450_E_grp-IV"/>
</dbReference>
<dbReference type="RefSeq" id="XP_022383644.1">
    <property type="nucleotide sequence ID" value="XM_022538491.1"/>
</dbReference>
<keyword evidence="4 8" id="KW-0479">Metal-binding</keyword>
<feature type="region of interest" description="Disordered" evidence="10">
    <location>
        <begin position="17"/>
        <end position="37"/>
    </location>
</feature>
<evidence type="ECO:0000256" key="8">
    <source>
        <dbReference type="PIRSR" id="PIRSR602403-1"/>
    </source>
</evidence>
<dbReference type="InterPro" id="IPR001128">
    <property type="entry name" value="Cyt_P450"/>
</dbReference>
<evidence type="ECO:0000256" key="5">
    <source>
        <dbReference type="ARBA" id="ARBA00023002"/>
    </source>
</evidence>
<keyword evidence="12" id="KW-1185">Reference proteome</keyword>
<organism evidence="11 12">
    <name type="scientific">Aspergillus bombycis</name>
    <dbReference type="NCBI Taxonomy" id="109264"/>
    <lineage>
        <taxon>Eukaryota</taxon>
        <taxon>Fungi</taxon>
        <taxon>Dikarya</taxon>
        <taxon>Ascomycota</taxon>
        <taxon>Pezizomycotina</taxon>
        <taxon>Eurotiomycetes</taxon>
        <taxon>Eurotiomycetidae</taxon>
        <taxon>Eurotiales</taxon>
        <taxon>Aspergillaceae</taxon>
        <taxon>Aspergillus</taxon>
    </lineage>
</organism>
<evidence type="ECO:0008006" key="13">
    <source>
        <dbReference type="Google" id="ProtNLM"/>
    </source>
</evidence>
<dbReference type="EMBL" id="LYCR01000169">
    <property type="protein sequence ID" value="OGM39927.1"/>
    <property type="molecule type" value="Genomic_DNA"/>
</dbReference>
<dbReference type="PRINTS" id="PR00465">
    <property type="entry name" value="EP450IV"/>
</dbReference>
<dbReference type="GO" id="GO:0019748">
    <property type="term" value="P:secondary metabolic process"/>
    <property type="evidence" value="ECO:0007669"/>
    <property type="project" value="UniProtKB-ARBA"/>
</dbReference>
<dbReference type="PROSITE" id="PS00086">
    <property type="entry name" value="CYTOCHROME_P450"/>
    <property type="match status" value="1"/>
</dbReference>
<dbReference type="PANTHER" id="PTHR46206:SF2">
    <property type="entry name" value="CYTOCHROME P450 MONOOXYGENASE AUSG-RELATED"/>
    <property type="match status" value="1"/>
</dbReference>
<evidence type="ECO:0000256" key="6">
    <source>
        <dbReference type="ARBA" id="ARBA00023004"/>
    </source>
</evidence>
<dbReference type="Proteomes" id="UP000179179">
    <property type="component" value="Unassembled WGS sequence"/>
</dbReference>
<dbReference type="InterPro" id="IPR017972">
    <property type="entry name" value="Cyt_P450_CS"/>
</dbReference>
<dbReference type="Pfam" id="PF00067">
    <property type="entry name" value="p450"/>
    <property type="match status" value="1"/>
</dbReference>
<gene>
    <name evidence="11" type="ORF">ABOM_011363</name>
</gene>
<dbReference type="Gene3D" id="1.10.630.10">
    <property type="entry name" value="Cytochrome P450"/>
    <property type="match status" value="1"/>
</dbReference>
<dbReference type="GO" id="GO:0016705">
    <property type="term" value="F:oxidoreductase activity, acting on paired donors, with incorporation or reduction of molecular oxygen"/>
    <property type="evidence" value="ECO:0007669"/>
    <property type="project" value="InterPro"/>
</dbReference>
<comment type="caution">
    <text evidence="11">The sequence shown here is derived from an EMBL/GenBank/DDBJ whole genome shotgun (WGS) entry which is preliminary data.</text>
</comment>
<feature type="binding site" description="axial binding residue" evidence="8">
    <location>
        <position position="287"/>
    </location>
    <ligand>
        <name>heme</name>
        <dbReference type="ChEBI" id="CHEBI:30413"/>
    </ligand>
    <ligandPart>
        <name>Fe</name>
        <dbReference type="ChEBI" id="CHEBI:18248"/>
    </ligandPart>
</feature>